<dbReference type="GO" id="GO:0046982">
    <property type="term" value="F:protein heterodimerization activity"/>
    <property type="evidence" value="ECO:0007669"/>
    <property type="project" value="InterPro"/>
</dbReference>
<dbReference type="EMBL" id="ADBJ01000062">
    <property type="protein sequence ID" value="EFA74603.1"/>
    <property type="molecule type" value="Genomic_DNA"/>
</dbReference>
<protein>
    <recommendedName>
        <fullName evidence="6">TBP-associated factor 6</fullName>
    </recommendedName>
    <alternativeName>
        <fullName evidence="7">Transcription initiation factor TFIID subunit 6</fullName>
    </alternativeName>
</protein>
<name>D3BVI0_HETP5</name>
<evidence type="ECO:0000256" key="6">
    <source>
        <dbReference type="ARBA" id="ARBA00076308"/>
    </source>
</evidence>
<dbReference type="AlphaFoldDB" id="D3BVI0"/>
<evidence type="ECO:0000256" key="7">
    <source>
        <dbReference type="ARBA" id="ARBA00093655"/>
    </source>
</evidence>
<comment type="caution">
    <text evidence="10">The sequence shown here is derived from an EMBL/GenBank/DDBJ whole genome shotgun (WGS) entry which is preliminary data.</text>
</comment>
<evidence type="ECO:0000256" key="8">
    <source>
        <dbReference type="SAM" id="MobiDB-lite"/>
    </source>
</evidence>
<proteinExistence type="inferred from homology"/>
<accession>D3BVI0</accession>
<feature type="domain" description="TATA box binding protein associated factor (TAF) histone-like fold" evidence="9">
    <location>
        <begin position="2"/>
        <end position="68"/>
    </location>
</feature>
<feature type="compositionally biased region" description="Gly residues" evidence="8">
    <location>
        <begin position="163"/>
        <end position="177"/>
    </location>
</feature>
<evidence type="ECO:0000256" key="1">
    <source>
        <dbReference type="ARBA" id="ARBA00004123"/>
    </source>
</evidence>
<comment type="subcellular location">
    <subcellularLocation>
        <location evidence="1">Nucleus</location>
    </subcellularLocation>
</comment>
<dbReference type="Gene3D" id="1.10.20.10">
    <property type="entry name" value="Histone, subunit A"/>
    <property type="match status" value="1"/>
</dbReference>
<dbReference type="CDD" id="cd22931">
    <property type="entry name" value="HFD_TAF6"/>
    <property type="match status" value="1"/>
</dbReference>
<organism evidence="10 11">
    <name type="scientific">Heterostelium pallidum (strain ATCC 26659 / Pp 5 / PN500)</name>
    <name type="common">Cellular slime mold</name>
    <name type="synonym">Polysphondylium pallidum</name>
    <dbReference type="NCBI Taxonomy" id="670386"/>
    <lineage>
        <taxon>Eukaryota</taxon>
        <taxon>Amoebozoa</taxon>
        <taxon>Evosea</taxon>
        <taxon>Eumycetozoa</taxon>
        <taxon>Dictyostelia</taxon>
        <taxon>Acytosteliales</taxon>
        <taxon>Acytosteliaceae</taxon>
        <taxon>Heterostelium</taxon>
    </lineage>
</organism>
<dbReference type="GeneID" id="31367039"/>
<keyword evidence="5" id="KW-0539">Nucleus</keyword>
<dbReference type="Proteomes" id="UP000001396">
    <property type="component" value="Unassembled WGS sequence"/>
</dbReference>
<dbReference type="Pfam" id="PF02969">
    <property type="entry name" value="TAF"/>
    <property type="match status" value="1"/>
</dbReference>
<dbReference type="GO" id="GO:0003713">
    <property type="term" value="F:transcription coactivator activity"/>
    <property type="evidence" value="ECO:0007669"/>
    <property type="project" value="TreeGrafter"/>
</dbReference>
<dbReference type="InterPro" id="IPR004823">
    <property type="entry name" value="TAF_TATA-bd_Histone-like_dom"/>
</dbReference>
<dbReference type="RefSeq" id="XP_020426737.1">
    <property type="nucleotide sequence ID" value="XM_020582321.1"/>
</dbReference>
<dbReference type="GO" id="GO:0000124">
    <property type="term" value="C:SAGA complex"/>
    <property type="evidence" value="ECO:0007669"/>
    <property type="project" value="InterPro"/>
</dbReference>
<gene>
    <name evidence="10" type="primary">taf6</name>
    <name evidence="10" type="ORF">PPL_11571</name>
</gene>
<dbReference type="GO" id="GO:0051123">
    <property type="term" value="P:RNA polymerase II preinitiation complex assembly"/>
    <property type="evidence" value="ECO:0007669"/>
    <property type="project" value="TreeGrafter"/>
</dbReference>
<dbReference type="SUPFAM" id="SSF47113">
    <property type="entry name" value="Histone-fold"/>
    <property type="match status" value="1"/>
</dbReference>
<evidence type="ECO:0000256" key="5">
    <source>
        <dbReference type="ARBA" id="ARBA00023242"/>
    </source>
</evidence>
<dbReference type="GO" id="GO:0016251">
    <property type="term" value="F:RNA polymerase II general transcription initiation factor activity"/>
    <property type="evidence" value="ECO:0007669"/>
    <property type="project" value="InterPro"/>
</dbReference>
<dbReference type="GO" id="GO:0006325">
    <property type="term" value="P:chromatin organization"/>
    <property type="evidence" value="ECO:0007669"/>
    <property type="project" value="UniProtKB-ARBA"/>
</dbReference>
<evidence type="ECO:0000313" key="11">
    <source>
        <dbReference type="Proteomes" id="UP000001396"/>
    </source>
</evidence>
<dbReference type="GO" id="GO:0046695">
    <property type="term" value="C:SLIK (SAGA-like) complex"/>
    <property type="evidence" value="ECO:0007669"/>
    <property type="project" value="InterPro"/>
</dbReference>
<keyword evidence="4" id="KW-0804">Transcription</keyword>
<keyword evidence="11" id="KW-1185">Reference proteome</keyword>
<comment type="similarity">
    <text evidence="2">Belongs to the TAF6 family.</text>
</comment>
<evidence type="ECO:0000313" key="10">
    <source>
        <dbReference type="EMBL" id="EFA74603.1"/>
    </source>
</evidence>
<evidence type="ECO:0000256" key="3">
    <source>
        <dbReference type="ARBA" id="ARBA00023015"/>
    </source>
</evidence>
<dbReference type="GO" id="GO:0005669">
    <property type="term" value="C:transcription factor TFIID complex"/>
    <property type="evidence" value="ECO:0007669"/>
    <property type="project" value="InterPro"/>
</dbReference>
<dbReference type="FunCoup" id="D3BVI0">
    <property type="interactions" value="594"/>
</dbReference>
<dbReference type="SMART" id="SM00803">
    <property type="entry name" value="TAF"/>
    <property type="match status" value="1"/>
</dbReference>
<dbReference type="PANTHER" id="PTHR10221:SF9">
    <property type="entry name" value="TRANSCRIPTION INITIATION FACTOR TFIID SUBUNIT 6"/>
    <property type="match status" value="1"/>
</dbReference>
<dbReference type="PANTHER" id="PTHR10221">
    <property type="entry name" value="TRANSCRIPTION INITIATION FACTOR TFIID SUBUNIT 6"/>
    <property type="match status" value="1"/>
</dbReference>
<dbReference type="InterPro" id="IPR009072">
    <property type="entry name" value="Histone-fold"/>
</dbReference>
<dbReference type="FunFam" id="1.10.20.10:FF:000033">
    <property type="entry name" value="Transcription initiation factor TFIID complex subunit"/>
    <property type="match status" value="1"/>
</dbReference>
<dbReference type="STRING" id="670386.D3BVI0"/>
<evidence type="ECO:0000256" key="2">
    <source>
        <dbReference type="ARBA" id="ARBA00007688"/>
    </source>
</evidence>
<evidence type="ECO:0000256" key="4">
    <source>
        <dbReference type="ARBA" id="ARBA00023163"/>
    </source>
</evidence>
<feature type="region of interest" description="Disordered" evidence="8">
    <location>
        <begin position="137"/>
        <end position="198"/>
    </location>
</feature>
<reference evidence="10 11" key="1">
    <citation type="journal article" date="2011" name="Genome Res.">
        <title>Phylogeny-wide analysis of social amoeba genomes highlights ancient origins for complex intercellular communication.</title>
        <authorList>
            <person name="Heidel A.J."/>
            <person name="Lawal H.M."/>
            <person name="Felder M."/>
            <person name="Schilde C."/>
            <person name="Helps N.R."/>
            <person name="Tunggal B."/>
            <person name="Rivero F."/>
            <person name="John U."/>
            <person name="Schleicher M."/>
            <person name="Eichinger L."/>
            <person name="Platzer M."/>
            <person name="Noegel A.A."/>
            <person name="Schaap P."/>
            <person name="Gloeckner G."/>
        </authorList>
    </citation>
    <scope>NUCLEOTIDE SEQUENCE [LARGE SCALE GENOMIC DNA]</scope>
    <source>
        <strain evidence="11">ATCC 26659 / Pp 5 / PN500</strain>
    </source>
</reference>
<feature type="compositionally biased region" description="Low complexity" evidence="8">
    <location>
        <begin position="178"/>
        <end position="198"/>
    </location>
</feature>
<sequence length="382" mass="41585">MSVLPKDTIKVIAECVGISNLNDEIATQLASDVEYRIREIAQESIKFMKHAKREYLTTDDINNALKLRNIEVLYGYGASEPYKFSKVLSPSQAIYFVHDKELLFQDIIAQPLPKCPREPSLAAHWLALEGVQPLIPQNPPPQSMLDPFNNKKLKLDPSSQSSGGSGGVGSGSGGGVDSGASGNNNSNSNNNNNNNNSAAVVTPVSTSIEAVRRGTRQLEDRLFSTPTATVLYQLYIVASHTESHGSAVAHASHAYVQSDIGIGSFACRVLPAPDDAAHRYMSELNNHSNVDKQFEASKVFNSLTVAVGNYLSWLTEGENILTVLDLEKQKSPVSFDIDSVSANIQKIYPELFEIFGEKLSVYLKKSSDSMDTSSIDNNGMIL</sequence>
<dbReference type="InParanoid" id="D3BVI0"/>
<evidence type="ECO:0000259" key="9">
    <source>
        <dbReference type="SMART" id="SM00803"/>
    </source>
</evidence>
<dbReference type="InterPro" id="IPR037796">
    <property type="entry name" value="TAF6"/>
</dbReference>
<keyword evidence="3" id="KW-0805">Transcription regulation</keyword>